<dbReference type="GO" id="GO:0005737">
    <property type="term" value="C:cytoplasm"/>
    <property type="evidence" value="ECO:0007669"/>
    <property type="project" value="TreeGrafter"/>
</dbReference>
<comment type="similarity">
    <text evidence="1">Belongs to the HpcH/HpaI aldolase family.</text>
</comment>
<proteinExistence type="inferred from homology"/>
<gene>
    <name evidence="5" type="ORF">P875_00117009</name>
</gene>
<dbReference type="PANTHER" id="PTHR30502">
    <property type="entry name" value="2-KETO-3-DEOXY-L-RHAMNONATE ALDOLASE"/>
    <property type="match status" value="1"/>
</dbReference>
<dbReference type="PANTHER" id="PTHR30502:SF0">
    <property type="entry name" value="PHOSPHOENOLPYRUVATE CARBOXYLASE FAMILY PROTEIN"/>
    <property type="match status" value="1"/>
</dbReference>
<dbReference type="InterPro" id="IPR050251">
    <property type="entry name" value="HpcH-HpaI_aldolase"/>
</dbReference>
<evidence type="ECO:0000256" key="3">
    <source>
        <dbReference type="ARBA" id="ARBA00023239"/>
    </source>
</evidence>
<name>A0A0F0IIF0_ASPPU</name>
<dbReference type="OrthoDB" id="1621678at2759"/>
<reference evidence="5 6" key="1">
    <citation type="submission" date="2015-02" db="EMBL/GenBank/DDBJ databases">
        <title>Draft genome sequence of Aspergillus parasiticus SU-1.</title>
        <authorList>
            <person name="Yu J."/>
            <person name="Fedorova N."/>
            <person name="Yin Y."/>
            <person name="Losada L."/>
            <person name="Zafar N."/>
            <person name="Taujale R."/>
            <person name="Ehrlich K.C."/>
            <person name="Bhatnagar D."/>
            <person name="Cleveland T.E."/>
            <person name="Bennett J.W."/>
            <person name="Nierman W.C."/>
        </authorList>
    </citation>
    <scope>NUCLEOTIDE SEQUENCE [LARGE SCALE GENOMIC DNA]</scope>
    <source>
        <strain evidence="6">ATCC 56775 / NRRL 5862 / SRRC 143 / SU-1</strain>
    </source>
</reference>
<keyword evidence="2" id="KW-0479">Metal-binding</keyword>
<feature type="domain" description="HpcH/HpaI aldolase/citrate lyase" evidence="4">
    <location>
        <begin position="38"/>
        <end position="250"/>
    </location>
</feature>
<organism evidence="5 6">
    <name type="scientific">Aspergillus parasiticus (strain ATCC 56775 / NRRL 5862 / SRRC 143 / SU-1)</name>
    <dbReference type="NCBI Taxonomy" id="1403190"/>
    <lineage>
        <taxon>Eukaryota</taxon>
        <taxon>Fungi</taxon>
        <taxon>Dikarya</taxon>
        <taxon>Ascomycota</taxon>
        <taxon>Pezizomycotina</taxon>
        <taxon>Eurotiomycetes</taxon>
        <taxon>Eurotiomycetidae</taxon>
        <taxon>Eurotiales</taxon>
        <taxon>Aspergillaceae</taxon>
        <taxon>Aspergillus</taxon>
        <taxon>Aspergillus subgen. Circumdati</taxon>
    </lineage>
</organism>
<dbReference type="InterPro" id="IPR005000">
    <property type="entry name" value="Aldolase/citrate-lyase_domain"/>
</dbReference>
<accession>A0A0F0IIF0</accession>
<comment type="caution">
    <text evidence="5">The sequence shown here is derived from an EMBL/GenBank/DDBJ whole genome shotgun (WGS) entry which is preliminary data.</text>
</comment>
<evidence type="ECO:0000259" key="4">
    <source>
        <dbReference type="Pfam" id="PF03328"/>
    </source>
</evidence>
<evidence type="ECO:0000313" key="6">
    <source>
        <dbReference type="Proteomes" id="UP000033540"/>
    </source>
</evidence>
<dbReference type="STRING" id="1403190.A0A0F0IIF0"/>
<protein>
    <submittedName>
        <fullName evidence="5">HpcH/HpaI aldolase/citrate lyase family protein</fullName>
    </submittedName>
</protein>
<dbReference type="GO" id="GO:0046872">
    <property type="term" value="F:metal ion binding"/>
    <property type="evidence" value="ECO:0007669"/>
    <property type="project" value="UniProtKB-KW"/>
</dbReference>
<dbReference type="SUPFAM" id="SSF51621">
    <property type="entry name" value="Phosphoenolpyruvate/pyruvate domain"/>
    <property type="match status" value="1"/>
</dbReference>
<evidence type="ECO:0000256" key="2">
    <source>
        <dbReference type="ARBA" id="ARBA00022723"/>
    </source>
</evidence>
<dbReference type="Gene3D" id="3.20.20.60">
    <property type="entry name" value="Phosphoenolpyruvate-binding domains"/>
    <property type="match status" value="1"/>
</dbReference>
<dbReference type="InterPro" id="IPR015813">
    <property type="entry name" value="Pyrv/PenolPyrv_kinase-like_dom"/>
</dbReference>
<dbReference type="EMBL" id="JZEE01000188">
    <property type="protein sequence ID" value="KJK67579.1"/>
    <property type="molecule type" value="Genomic_DNA"/>
</dbReference>
<evidence type="ECO:0000256" key="1">
    <source>
        <dbReference type="ARBA" id="ARBA00005568"/>
    </source>
</evidence>
<dbReference type="AlphaFoldDB" id="A0A0F0IIF0"/>
<dbReference type="Proteomes" id="UP000033540">
    <property type="component" value="Unassembled WGS sequence"/>
</dbReference>
<evidence type="ECO:0000313" key="5">
    <source>
        <dbReference type="EMBL" id="KJK67579.1"/>
    </source>
</evidence>
<sequence length="276" mass="29290">MALNVALRTSLARQSTAYGFWLTVPSAPVARTILRAATASPVEAFSWVLVDAEHGLITDRDYYDLTTAIAAEGASPIIRVPWQEEWMIKRALDSGAHGILTPMCHSVVSYALPLGLVVDIDAGAICVNAGYGPLYAPHAFPGVQAGAQYDDNADQNLLVMVQIESRSGLDSVEEIAKVEGLDVLLIGPFDLAKQIGVVRGGDEHTAAIDRILKAAKAAGKKAAIFCTSGEQAREYAEQGFDMVSVITDQGAMGNAMVQSLSAAQGRDADNKPRDGY</sequence>
<dbReference type="Pfam" id="PF03328">
    <property type="entry name" value="HpcH_HpaI"/>
    <property type="match status" value="1"/>
</dbReference>
<dbReference type="GO" id="GO:0016832">
    <property type="term" value="F:aldehyde-lyase activity"/>
    <property type="evidence" value="ECO:0007669"/>
    <property type="project" value="TreeGrafter"/>
</dbReference>
<dbReference type="InterPro" id="IPR040442">
    <property type="entry name" value="Pyrv_kinase-like_dom_sf"/>
</dbReference>
<keyword evidence="3 5" id="KW-0456">Lyase</keyword>